<evidence type="ECO:0000259" key="1">
    <source>
        <dbReference type="Pfam" id="PF12697"/>
    </source>
</evidence>
<dbReference type="SUPFAM" id="SSF53474">
    <property type="entry name" value="alpha/beta-Hydrolases"/>
    <property type="match status" value="1"/>
</dbReference>
<keyword evidence="3" id="KW-1185">Reference proteome</keyword>
<dbReference type="Gene3D" id="3.40.50.1820">
    <property type="entry name" value="alpha/beta hydrolase"/>
    <property type="match status" value="1"/>
</dbReference>
<dbReference type="GO" id="GO:0080032">
    <property type="term" value="F:methyl jasmonate esterase activity"/>
    <property type="evidence" value="ECO:0007669"/>
    <property type="project" value="TreeGrafter"/>
</dbReference>
<dbReference type="GO" id="GO:0080030">
    <property type="term" value="F:methyl indole-3-acetate esterase activity"/>
    <property type="evidence" value="ECO:0007669"/>
    <property type="project" value="TreeGrafter"/>
</dbReference>
<comment type="caution">
    <text evidence="2">The sequence shown here is derived from an EMBL/GenBank/DDBJ whole genome shotgun (WGS) entry which is preliminary data.</text>
</comment>
<dbReference type="InterPro" id="IPR000073">
    <property type="entry name" value="AB_hydrolase_1"/>
</dbReference>
<dbReference type="PANTHER" id="PTHR10992:SF1077">
    <property type="entry name" value="ALPHA_BETA FOLD HYDROLASE"/>
    <property type="match status" value="1"/>
</dbReference>
<dbReference type="GO" id="GO:0009696">
    <property type="term" value="P:salicylic acid metabolic process"/>
    <property type="evidence" value="ECO:0007669"/>
    <property type="project" value="TreeGrafter"/>
</dbReference>
<evidence type="ECO:0000313" key="3">
    <source>
        <dbReference type="Proteomes" id="UP001367508"/>
    </source>
</evidence>
<protein>
    <recommendedName>
        <fullName evidence="1">AB hydrolase-1 domain-containing protein</fullName>
    </recommendedName>
</protein>
<organism evidence="2 3">
    <name type="scientific">Canavalia gladiata</name>
    <name type="common">Sword bean</name>
    <name type="synonym">Dolichos gladiatus</name>
    <dbReference type="NCBI Taxonomy" id="3824"/>
    <lineage>
        <taxon>Eukaryota</taxon>
        <taxon>Viridiplantae</taxon>
        <taxon>Streptophyta</taxon>
        <taxon>Embryophyta</taxon>
        <taxon>Tracheophyta</taxon>
        <taxon>Spermatophyta</taxon>
        <taxon>Magnoliopsida</taxon>
        <taxon>eudicotyledons</taxon>
        <taxon>Gunneridae</taxon>
        <taxon>Pentapetalae</taxon>
        <taxon>rosids</taxon>
        <taxon>fabids</taxon>
        <taxon>Fabales</taxon>
        <taxon>Fabaceae</taxon>
        <taxon>Papilionoideae</taxon>
        <taxon>50 kb inversion clade</taxon>
        <taxon>NPAAA clade</taxon>
        <taxon>indigoferoid/millettioid clade</taxon>
        <taxon>Phaseoleae</taxon>
        <taxon>Canavalia</taxon>
    </lineage>
</organism>
<dbReference type="Proteomes" id="UP001367508">
    <property type="component" value="Unassembled WGS sequence"/>
</dbReference>
<dbReference type="InterPro" id="IPR045889">
    <property type="entry name" value="MES/HNL"/>
</dbReference>
<proteinExistence type="predicted"/>
<name>A0AAN9QWF9_CANGL</name>
<dbReference type="InterPro" id="IPR029058">
    <property type="entry name" value="AB_hydrolase_fold"/>
</dbReference>
<accession>A0AAN9QWF9</accession>
<dbReference type="AlphaFoldDB" id="A0AAN9QWF9"/>
<dbReference type="GO" id="GO:0009694">
    <property type="term" value="P:jasmonic acid metabolic process"/>
    <property type="evidence" value="ECO:0007669"/>
    <property type="project" value="TreeGrafter"/>
</dbReference>
<evidence type="ECO:0000313" key="2">
    <source>
        <dbReference type="EMBL" id="KAK7350492.1"/>
    </source>
</evidence>
<dbReference type="PANTHER" id="PTHR10992">
    <property type="entry name" value="METHYLESTERASE FAMILY MEMBER"/>
    <property type="match status" value="1"/>
</dbReference>
<reference evidence="2 3" key="1">
    <citation type="submission" date="2024-01" db="EMBL/GenBank/DDBJ databases">
        <title>The genomes of 5 underutilized Papilionoideae crops provide insights into root nodulation and disease resistanc.</title>
        <authorList>
            <person name="Jiang F."/>
        </authorList>
    </citation>
    <scope>NUCLEOTIDE SEQUENCE [LARGE SCALE GENOMIC DNA]</scope>
    <source>
        <strain evidence="2">LVBAO_FW01</strain>
        <tissue evidence="2">Leaves</tissue>
    </source>
</reference>
<dbReference type="GO" id="GO:0080031">
    <property type="term" value="F:methyl salicylate esterase activity"/>
    <property type="evidence" value="ECO:0007669"/>
    <property type="project" value="TreeGrafter"/>
</dbReference>
<dbReference type="Pfam" id="PF12697">
    <property type="entry name" value="Abhydrolase_6"/>
    <property type="match status" value="1"/>
</dbReference>
<sequence length="198" mass="22238">MTFMDSLPPNEKVILVAHSFGGIAISVAMEKFPHKISVAVFLIAYVIGENLNFTTLNQEVMKRAGSFMDTQYFFFDGLNKPPTAFLFGPKLIASKLYQLSPSQDLTLALSLVRPHPFFSGGKELLKETAVTKQRNGRVPKVFIITKRDKIITEGAQRWIIERAGPYAEVKVIKDSDHMAMISQPKKLSSHILKIAHKY</sequence>
<gene>
    <name evidence="2" type="ORF">VNO77_09182</name>
</gene>
<dbReference type="EMBL" id="JAYMYQ010000002">
    <property type="protein sequence ID" value="KAK7350492.1"/>
    <property type="molecule type" value="Genomic_DNA"/>
</dbReference>
<feature type="domain" description="AB hydrolase-1" evidence="1">
    <location>
        <begin position="10"/>
        <end position="186"/>
    </location>
</feature>